<keyword evidence="4 8" id="KW-1133">Transmembrane helix</keyword>
<comment type="subcellular location">
    <subcellularLocation>
        <location evidence="1">Membrane</location>
        <topology evidence="1">Multi-pass membrane protein</topology>
    </subcellularLocation>
</comment>
<dbReference type="PANTHER" id="PTHR20855:SF52">
    <property type="entry name" value="ADIPONECTIN RECEPTOR PROTEIN"/>
    <property type="match status" value="1"/>
</dbReference>
<evidence type="ECO:0000256" key="8">
    <source>
        <dbReference type="SAM" id="Phobius"/>
    </source>
</evidence>
<feature type="binding site" evidence="6">
    <location>
        <position position="395"/>
    </location>
    <ligand>
        <name>Zn(2+)</name>
        <dbReference type="ChEBI" id="CHEBI:29105"/>
    </ligand>
</feature>
<keyword evidence="6" id="KW-0479">Metal-binding</keyword>
<dbReference type="AlphaFoldDB" id="A0A1D1V4L4"/>
<feature type="transmembrane region" description="Helical" evidence="8">
    <location>
        <begin position="322"/>
        <end position="341"/>
    </location>
</feature>
<keyword evidence="6" id="KW-0862">Zinc</keyword>
<dbReference type="InterPro" id="IPR004254">
    <property type="entry name" value="AdipoR/HlyIII-related"/>
</dbReference>
<feature type="transmembrane region" description="Helical" evidence="8">
    <location>
        <begin position="263"/>
        <end position="280"/>
    </location>
</feature>
<keyword evidence="5 8" id="KW-0472">Membrane</keyword>
<dbReference type="OrthoDB" id="5585746at2759"/>
<feature type="transmembrane region" description="Helical" evidence="8">
    <location>
        <begin position="292"/>
        <end position="310"/>
    </location>
</feature>
<evidence type="ECO:0000256" key="4">
    <source>
        <dbReference type="ARBA" id="ARBA00022989"/>
    </source>
</evidence>
<evidence type="ECO:0000256" key="5">
    <source>
        <dbReference type="ARBA" id="ARBA00023136"/>
    </source>
</evidence>
<feature type="transmembrane region" description="Helical" evidence="8">
    <location>
        <begin position="168"/>
        <end position="187"/>
    </location>
</feature>
<evidence type="ECO:0000256" key="2">
    <source>
        <dbReference type="ARBA" id="ARBA00007018"/>
    </source>
</evidence>
<dbReference type="GO" id="GO:0046872">
    <property type="term" value="F:metal ion binding"/>
    <property type="evidence" value="ECO:0007669"/>
    <property type="project" value="UniProtKB-KW"/>
</dbReference>
<feature type="binding site" evidence="6">
    <location>
        <position position="219"/>
    </location>
    <ligand>
        <name>Zn(2+)</name>
        <dbReference type="ChEBI" id="CHEBI:29105"/>
    </ligand>
</feature>
<organism evidence="9 10">
    <name type="scientific">Ramazzottius varieornatus</name>
    <name type="common">Water bear</name>
    <name type="synonym">Tardigrade</name>
    <dbReference type="NCBI Taxonomy" id="947166"/>
    <lineage>
        <taxon>Eukaryota</taxon>
        <taxon>Metazoa</taxon>
        <taxon>Ecdysozoa</taxon>
        <taxon>Tardigrada</taxon>
        <taxon>Eutardigrada</taxon>
        <taxon>Parachela</taxon>
        <taxon>Hypsibioidea</taxon>
        <taxon>Ramazzottiidae</taxon>
        <taxon>Ramazzottius</taxon>
    </lineage>
</organism>
<keyword evidence="10" id="KW-1185">Reference proteome</keyword>
<sequence>MELLPVHENLLPESETDVCSTCGADKSPTDSPVDMSIDNQNNLSCGLRARHVRRTPNGNATKGEKADLESSSEEESSSDESSSDAENILDDIKQEGKAAIAAGKEMLHDASDKAQEVIRKVWEATPFSHLPDWLKDNDYLHSGHRPQIESFAECFRSIFSIHTETGNIWTHLIGCILFIGIAVYFFLPAEQEFPAGEKWAFAAFFAGAIVCMGFSFLYHTLYCHSERVGLVFGKWVVCFCKISTRFSSLVLGAKIRASFRLDYCGISLLILGSFVPWLHYSFYCHQLEKYTYIGIISVLSTSCIVVSLWNKFSEPAFRPIRAFIFSCLGASGVVPTLHYTIANGWEKSVNEGSLYWILTMGALYLLGALCYAARVPERWYPGQFDIWFHSHQIFHVLVVLAALIHYQGVMLMANNRYDLGSICPNPAEDVHPAPPQIIL</sequence>
<evidence type="ECO:0000256" key="6">
    <source>
        <dbReference type="PIRSR" id="PIRSR604254-1"/>
    </source>
</evidence>
<dbReference type="GO" id="GO:0038023">
    <property type="term" value="F:signaling receptor activity"/>
    <property type="evidence" value="ECO:0007669"/>
    <property type="project" value="TreeGrafter"/>
</dbReference>
<dbReference type="Proteomes" id="UP000186922">
    <property type="component" value="Unassembled WGS sequence"/>
</dbReference>
<feature type="transmembrane region" description="Helical" evidence="8">
    <location>
        <begin position="199"/>
        <end position="218"/>
    </location>
</feature>
<evidence type="ECO:0000256" key="1">
    <source>
        <dbReference type="ARBA" id="ARBA00004141"/>
    </source>
</evidence>
<comment type="caution">
    <text evidence="9">The sequence shown here is derived from an EMBL/GenBank/DDBJ whole genome shotgun (WGS) entry which is preliminary data.</text>
</comment>
<feature type="transmembrane region" description="Helical" evidence="8">
    <location>
        <begin position="353"/>
        <end position="372"/>
    </location>
</feature>
<evidence type="ECO:0000313" key="9">
    <source>
        <dbReference type="EMBL" id="GAU93703.1"/>
    </source>
</evidence>
<gene>
    <name evidence="9" type="primary">RvY_05600</name>
    <name evidence="9" type="synonym">RvY_05600.1</name>
    <name evidence="9" type="ORF">RvY_05600-1</name>
</gene>
<dbReference type="STRING" id="947166.A0A1D1V4L4"/>
<dbReference type="PANTHER" id="PTHR20855">
    <property type="entry name" value="ADIPOR/PROGESTIN RECEPTOR-RELATED"/>
    <property type="match status" value="1"/>
</dbReference>
<reference evidence="9 10" key="1">
    <citation type="journal article" date="2016" name="Nat. Commun.">
        <title>Extremotolerant tardigrade genome and improved radiotolerance of human cultured cells by tardigrade-unique protein.</title>
        <authorList>
            <person name="Hashimoto T."/>
            <person name="Horikawa D.D."/>
            <person name="Saito Y."/>
            <person name="Kuwahara H."/>
            <person name="Kozuka-Hata H."/>
            <person name="Shin-I T."/>
            <person name="Minakuchi Y."/>
            <person name="Ohishi K."/>
            <person name="Motoyama A."/>
            <person name="Aizu T."/>
            <person name="Enomoto A."/>
            <person name="Kondo K."/>
            <person name="Tanaka S."/>
            <person name="Hara Y."/>
            <person name="Koshikawa S."/>
            <person name="Sagara H."/>
            <person name="Miura T."/>
            <person name="Yokobori S."/>
            <person name="Miyagawa K."/>
            <person name="Suzuki Y."/>
            <person name="Kubo T."/>
            <person name="Oyama M."/>
            <person name="Kohara Y."/>
            <person name="Fujiyama A."/>
            <person name="Arakawa K."/>
            <person name="Katayama T."/>
            <person name="Toyoda A."/>
            <person name="Kunieda T."/>
        </authorList>
    </citation>
    <scope>NUCLEOTIDE SEQUENCE [LARGE SCALE GENOMIC DNA]</scope>
    <source>
        <strain evidence="9 10">YOKOZUNA-1</strain>
    </source>
</reference>
<proteinExistence type="inferred from homology"/>
<keyword evidence="3 8" id="KW-0812">Transmembrane</keyword>
<comment type="similarity">
    <text evidence="2">Belongs to the ADIPOR family.</text>
</comment>
<dbReference type="Pfam" id="PF03006">
    <property type="entry name" value="HlyIII"/>
    <property type="match status" value="2"/>
</dbReference>
<evidence type="ECO:0000256" key="7">
    <source>
        <dbReference type="SAM" id="MobiDB-lite"/>
    </source>
</evidence>
<evidence type="ECO:0000256" key="3">
    <source>
        <dbReference type="ARBA" id="ARBA00022692"/>
    </source>
</evidence>
<feature type="compositionally biased region" description="Acidic residues" evidence="7">
    <location>
        <begin position="70"/>
        <end position="86"/>
    </location>
</feature>
<dbReference type="EMBL" id="BDGG01000002">
    <property type="protein sequence ID" value="GAU93703.1"/>
    <property type="molecule type" value="Genomic_DNA"/>
</dbReference>
<dbReference type="GO" id="GO:0005886">
    <property type="term" value="C:plasma membrane"/>
    <property type="evidence" value="ECO:0007669"/>
    <property type="project" value="TreeGrafter"/>
</dbReference>
<accession>A0A1D1V4L4</accession>
<name>A0A1D1V4L4_RAMVA</name>
<protein>
    <submittedName>
        <fullName evidence="9">Uncharacterized protein</fullName>
    </submittedName>
</protein>
<feature type="region of interest" description="Disordered" evidence="7">
    <location>
        <begin position="1"/>
        <end position="86"/>
    </location>
</feature>
<feature type="transmembrane region" description="Helical" evidence="8">
    <location>
        <begin position="393"/>
        <end position="413"/>
    </location>
</feature>
<feature type="binding site" evidence="6">
    <location>
        <position position="391"/>
    </location>
    <ligand>
        <name>Zn(2+)</name>
        <dbReference type="ChEBI" id="CHEBI:29105"/>
    </ligand>
</feature>
<dbReference type="GO" id="GO:0033211">
    <property type="term" value="P:adiponectin-activated signaling pathway"/>
    <property type="evidence" value="ECO:0007669"/>
    <property type="project" value="TreeGrafter"/>
</dbReference>
<evidence type="ECO:0000313" key="10">
    <source>
        <dbReference type="Proteomes" id="UP000186922"/>
    </source>
</evidence>